<evidence type="ECO:0000256" key="1">
    <source>
        <dbReference type="SAM" id="MobiDB-lite"/>
    </source>
</evidence>
<feature type="compositionally biased region" description="Polar residues" evidence="1">
    <location>
        <begin position="169"/>
        <end position="178"/>
    </location>
</feature>
<feature type="compositionally biased region" description="Basic and acidic residues" evidence="1">
    <location>
        <begin position="374"/>
        <end position="386"/>
    </location>
</feature>
<dbReference type="InParanoid" id="A0A369JZN8"/>
<feature type="compositionally biased region" description="Low complexity" evidence="1">
    <location>
        <begin position="459"/>
        <end position="473"/>
    </location>
</feature>
<protein>
    <submittedName>
        <fullName evidence="2">Uncharacterized protein</fullName>
    </submittedName>
</protein>
<dbReference type="OrthoDB" id="2943086at2759"/>
<organism evidence="2 3">
    <name type="scientific">Hypsizygus marmoreus</name>
    <name type="common">White beech mushroom</name>
    <name type="synonym">Agaricus marmoreus</name>
    <dbReference type="NCBI Taxonomy" id="39966"/>
    <lineage>
        <taxon>Eukaryota</taxon>
        <taxon>Fungi</taxon>
        <taxon>Dikarya</taxon>
        <taxon>Basidiomycota</taxon>
        <taxon>Agaricomycotina</taxon>
        <taxon>Agaricomycetes</taxon>
        <taxon>Agaricomycetidae</taxon>
        <taxon>Agaricales</taxon>
        <taxon>Tricholomatineae</taxon>
        <taxon>Lyophyllaceae</taxon>
        <taxon>Hypsizygus</taxon>
    </lineage>
</organism>
<dbReference type="AlphaFoldDB" id="A0A369JZN8"/>
<dbReference type="Proteomes" id="UP000076154">
    <property type="component" value="Unassembled WGS sequence"/>
</dbReference>
<feature type="region of interest" description="Disordered" evidence="1">
    <location>
        <begin position="350"/>
        <end position="400"/>
    </location>
</feature>
<comment type="caution">
    <text evidence="2">The sequence shown here is derived from an EMBL/GenBank/DDBJ whole genome shotgun (WGS) entry which is preliminary data.</text>
</comment>
<sequence>MDLARPSKLEPVREEGWHIIPCDWWRTSFELVSWSYAAKGPMRNIAKPLYYCGSLFRARGVIQTSSAAFSGKQQLNAESDVTLNPELCGVRCAASVVAPYEIDVGFHSEDSNDSIPPERSRRADISVQVQDDQISLTRERWNKYVEDLTSGVQSEKSGTRNVFAGGNDTRASSPTSSRGGLHRSTSTLSSVDLTDSDLSFNSISIPSTPKGKSIEAIVDIKVASPVKGSNERFSGMSSPGRPLNASASSFIPSSFTLNSKAEGFSFATPTAAMHLEAQTPLVNFTFPSLDVPPLPSVKIKKDDQGFYSEEEVAAPVPHSQRASCAFLPPFLQDFSPRRRAPASKTRAMVERLRSSHNQSHSPIPNPPLYDVGVLDERLAVSEDDRGGNSGFSSPSSLDEDEDGWINLAEVDASSQESKARRTRNLFLALTRRRSGTPPPNQLAESSKEENGEIEIPMTSSPSPSSSPSPLSFSNDGWIEGSSTPPKVEVTPRRRPESRTRSHRKRRSSHVPSAPPPTAITPHFASPTTPRFPAVPHPPPFPSVPPHFPSQSPTPYVYTAYPSMVTSAAYTSYMQQLQLMQMQMRGGRRATAPNSAEWFQYPNPGAAPVPFAGAGIPPAPVSAAASTTPLTRRGSLW</sequence>
<gene>
    <name evidence="2" type="ORF">Hypma_007423</name>
</gene>
<feature type="region of interest" description="Disordered" evidence="1">
    <location>
        <begin position="152"/>
        <end position="188"/>
    </location>
</feature>
<feature type="region of interest" description="Disordered" evidence="1">
    <location>
        <begin position="428"/>
        <end position="537"/>
    </location>
</feature>
<evidence type="ECO:0000313" key="3">
    <source>
        <dbReference type="Proteomes" id="UP000076154"/>
    </source>
</evidence>
<accession>A0A369JZN8</accession>
<proteinExistence type="predicted"/>
<keyword evidence="3" id="KW-1185">Reference proteome</keyword>
<dbReference type="EMBL" id="LUEZ02000041">
    <property type="protein sequence ID" value="RDB25093.1"/>
    <property type="molecule type" value="Genomic_DNA"/>
</dbReference>
<dbReference type="STRING" id="39966.A0A369JZN8"/>
<name>A0A369JZN8_HYPMA</name>
<reference evidence="2" key="1">
    <citation type="submission" date="2018-04" db="EMBL/GenBank/DDBJ databases">
        <title>Whole genome sequencing of Hypsizygus marmoreus.</title>
        <authorList>
            <person name="Choi I.-G."/>
            <person name="Min B."/>
            <person name="Kim J.-G."/>
            <person name="Kim S."/>
            <person name="Oh Y.-L."/>
            <person name="Kong W.-S."/>
            <person name="Park H."/>
            <person name="Jeong J."/>
            <person name="Song E.-S."/>
        </authorList>
    </citation>
    <scope>NUCLEOTIDE SEQUENCE [LARGE SCALE GENOMIC DNA]</scope>
    <source>
        <strain evidence="2">51987-8</strain>
    </source>
</reference>
<feature type="compositionally biased region" description="Basic and acidic residues" evidence="1">
    <location>
        <begin position="489"/>
        <end position="499"/>
    </location>
</feature>
<evidence type="ECO:0000313" key="2">
    <source>
        <dbReference type="EMBL" id="RDB25093.1"/>
    </source>
</evidence>